<sequence>MSDLTVLILSEERAGADSCRSPKTHKRIPELELVLRYTLTRHLLGDPQWRLDLRKACSWWAARLEFEEVSNLWDCIAPPAMRSPGRTGQDP</sequence>
<name>A0A9Q1EIG8_SYNKA</name>
<reference evidence="1" key="1">
    <citation type="journal article" date="2023" name="Science">
        <title>Genome structures resolve the early diversification of teleost fishes.</title>
        <authorList>
            <person name="Parey E."/>
            <person name="Louis A."/>
            <person name="Montfort J."/>
            <person name="Bouchez O."/>
            <person name="Roques C."/>
            <person name="Iampietro C."/>
            <person name="Lluch J."/>
            <person name="Castinel A."/>
            <person name="Donnadieu C."/>
            <person name="Desvignes T."/>
            <person name="Floi Bucao C."/>
            <person name="Jouanno E."/>
            <person name="Wen M."/>
            <person name="Mejri S."/>
            <person name="Dirks R."/>
            <person name="Jansen H."/>
            <person name="Henkel C."/>
            <person name="Chen W.J."/>
            <person name="Zahm M."/>
            <person name="Cabau C."/>
            <person name="Klopp C."/>
            <person name="Thompson A.W."/>
            <person name="Robinson-Rechavi M."/>
            <person name="Braasch I."/>
            <person name="Lecointre G."/>
            <person name="Bobe J."/>
            <person name="Postlethwait J.H."/>
            <person name="Berthelot C."/>
            <person name="Roest Crollius H."/>
            <person name="Guiguen Y."/>
        </authorList>
    </citation>
    <scope>NUCLEOTIDE SEQUENCE</scope>
    <source>
        <strain evidence="1">WJC10195</strain>
    </source>
</reference>
<gene>
    <name evidence="1" type="ORF">SKAU_G00361490</name>
</gene>
<dbReference type="AlphaFoldDB" id="A0A9Q1EIG8"/>
<dbReference type="Proteomes" id="UP001152622">
    <property type="component" value="Chromosome 17"/>
</dbReference>
<organism evidence="1 2">
    <name type="scientific">Synaphobranchus kaupii</name>
    <name type="common">Kaup's arrowtooth eel</name>
    <dbReference type="NCBI Taxonomy" id="118154"/>
    <lineage>
        <taxon>Eukaryota</taxon>
        <taxon>Metazoa</taxon>
        <taxon>Chordata</taxon>
        <taxon>Craniata</taxon>
        <taxon>Vertebrata</taxon>
        <taxon>Euteleostomi</taxon>
        <taxon>Actinopterygii</taxon>
        <taxon>Neopterygii</taxon>
        <taxon>Teleostei</taxon>
        <taxon>Anguilliformes</taxon>
        <taxon>Synaphobranchidae</taxon>
        <taxon>Synaphobranchus</taxon>
    </lineage>
</organism>
<proteinExistence type="predicted"/>
<accession>A0A9Q1EIG8</accession>
<evidence type="ECO:0000313" key="2">
    <source>
        <dbReference type="Proteomes" id="UP001152622"/>
    </source>
</evidence>
<evidence type="ECO:0000313" key="1">
    <source>
        <dbReference type="EMBL" id="KAJ8339363.1"/>
    </source>
</evidence>
<dbReference type="EMBL" id="JAINUF010000017">
    <property type="protein sequence ID" value="KAJ8339363.1"/>
    <property type="molecule type" value="Genomic_DNA"/>
</dbReference>
<protein>
    <submittedName>
        <fullName evidence="1">Uncharacterized protein</fullName>
    </submittedName>
</protein>
<keyword evidence="2" id="KW-1185">Reference proteome</keyword>
<comment type="caution">
    <text evidence="1">The sequence shown here is derived from an EMBL/GenBank/DDBJ whole genome shotgun (WGS) entry which is preliminary data.</text>
</comment>